<protein>
    <submittedName>
        <fullName evidence="1">Uncharacterized protein</fullName>
    </submittedName>
</protein>
<evidence type="ECO:0000313" key="1">
    <source>
        <dbReference type="EMBL" id="UOQ57207.1"/>
    </source>
</evidence>
<evidence type="ECO:0000313" key="2">
    <source>
        <dbReference type="Proteomes" id="UP000831786"/>
    </source>
</evidence>
<dbReference type="Proteomes" id="UP000831786">
    <property type="component" value="Chromosome"/>
</dbReference>
<dbReference type="RefSeq" id="WP_244727847.1">
    <property type="nucleotide sequence ID" value="NZ_CP095045.1"/>
</dbReference>
<reference evidence="1 2" key="1">
    <citation type="submission" date="2022-04" db="EMBL/GenBank/DDBJ databases">
        <title>Leucobacter sp. isolated from rhizosphere of garlic.</title>
        <authorList>
            <person name="Won M."/>
            <person name="Lee C.-M."/>
            <person name="Woen H.-Y."/>
            <person name="Kwon S.-W."/>
        </authorList>
    </citation>
    <scope>NUCLEOTIDE SEQUENCE [LARGE SCALE GENOMIC DNA]</scope>
    <source>
        <strain evidence="1 2">H21R-40</strain>
    </source>
</reference>
<dbReference type="EMBL" id="CP095045">
    <property type="protein sequence ID" value="UOQ57207.1"/>
    <property type="molecule type" value="Genomic_DNA"/>
</dbReference>
<keyword evidence="2" id="KW-1185">Reference proteome</keyword>
<gene>
    <name evidence="1" type="ORF">MUN78_16380</name>
</gene>
<sequence length="109" mass="11844">MATEIGSAFMDVPASDSHLRTEALNHAVKLRMSTNVRGTIGEIVADADEMYRFLKGDRPVGVSLPGEVAQSLNLVGGVREVRFARGAVARWTHDPDGLRVELNEEPPAF</sequence>
<accession>A0ABY4FLQ0</accession>
<name>A0ABY4FLQ0_9MICO</name>
<organism evidence="1 2">
    <name type="scientific">Leucobacter allii</name>
    <dbReference type="NCBI Taxonomy" id="2932247"/>
    <lineage>
        <taxon>Bacteria</taxon>
        <taxon>Bacillati</taxon>
        <taxon>Actinomycetota</taxon>
        <taxon>Actinomycetes</taxon>
        <taxon>Micrococcales</taxon>
        <taxon>Microbacteriaceae</taxon>
        <taxon>Leucobacter</taxon>
    </lineage>
</organism>
<proteinExistence type="predicted"/>